<accession>A0AAU7DJZ9</accession>
<dbReference type="AlphaFoldDB" id="A0AAU7DJZ9"/>
<feature type="signal peptide" evidence="1">
    <location>
        <begin position="1"/>
        <end position="17"/>
    </location>
</feature>
<dbReference type="InterPro" id="IPR036465">
    <property type="entry name" value="vWFA_dom_sf"/>
</dbReference>
<dbReference type="SUPFAM" id="SSF53300">
    <property type="entry name" value="vWA-like"/>
    <property type="match status" value="1"/>
</dbReference>
<name>A0AAU7DJZ9_9BACT</name>
<organism evidence="2">
    <name type="scientific">Telmatobacter sp. DSM 110680</name>
    <dbReference type="NCBI Taxonomy" id="3036704"/>
    <lineage>
        <taxon>Bacteria</taxon>
        <taxon>Pseudomonadati</taxon>
        <taxon>Acidobacteriota</taxon>
        <taxon>Terriglobia</taxon>
        <taxon>Terriglobales</taxon>
        <taxon>Acidobacteriaceae</taxon>
        <taxon>Telmatobacter</taxon>
    </lineage>
</organism>
<sequence length="315" mass="34183">MKRIALALALTAGTVLAASPTFGQKTDQTGQGRAVVTILPSHPNDNLGQVPQGFKLKVNGKDSTVMNFTPLQESNSPVELVLLIDGGARSSLGTQFNDIETFVKEMPPGTKIALAYMENGRAVFASQLSSNADEVLKGLHLSSGFPGSNASPYFCLSDLAKSWPSHDRTARREVLMVTDGVDNYDRAYDPEDPYVDAAVNDSVRAGLVVYSIYWKDMGRANNTWYQNNAGQNLLLTVTQATGGHSYWEGMGNPVSLQPFLQDLRRRLNHQYELSFSAPSSGKPEVESLKVDLKVPSAKVDAPQRVFVTSAASARE</sequence>
<dbReference type="EMBL" id="CP121196">
    <property type="protein sequence ID" value="XBH17086.1"/>
    <property type="molecule type" value="Genomic_DNA"/>
</dbReference>
<evidence type="ECO:0000313" key="2">
    <source>
        <dbReference type="EMBL" id="XBH17086.1"/>
    </source>
</evidence>
<keyword evidence="1" id="KW-0732">Signal</keyword>
<evidence type="ECO:0000256" key="1">
    <source>
        <dbReference type="SAM" id="SignalP"/>
    </source>
</evidence>
<evidence type="ECO:0008006" key="3">
    <source>
        <dbReference type="Google" id="ProtNLM"/>
    </source>
</evidence>
<dbReference type="Gene3D" id="3.40.50.410">
    <property type="entry name" value="von Willebrand factor, type A domain"/>
    <property type="match status" value="1"/>
</dbReference>
<gene>
    <name evidence="2" type="ORF">P8935_21255</name>
</gene>
<feature type="chain" id="PRO_5043918856" description="VWFA domain-containing protein" evidence="1">
    <location>
        <begin position="18"/>
        <end position="315"/>
    </location>
</feature>
<protein>
    <recommendedName>
        <fullName evidence="3">VWFA domain-containing protein</fullName>
    </recommendedName>
</protein>
<reference evidence="2" key="1">
    <citation type="submission" date="2023-03" db="EMBL/GenBank/DDBJ databases">
        <title>Edaphobacter sp.</title>
        <authorList>
            <person name="Huber K.J."/>
            <person name="Papendorf J."/>
            <person name="Pilke C."/>
            <person name="Bunk B."/>
            <person name="Sproeer C."/>
            <person name="Pester M."/>
        </authorList>
    </citation>
    <scope>NUCLEOTIDE SEQUENCE</scope>
    <source>
        <strain evidence="2">DSM 110680</strain>
    </source>
</reference>
<dbReference type="RefSeq" id="WP_348262317.1">
    <property type="nucleotide sequence ID" value="NZ_CP121196.1"/>
</dbReference>
<proteinExistence type="predicted"/>